<dbReference type="PANTHER" id="PTHR45527:SF1">
    <property type="entry name" value="FATTY ACID SYNTHASE"/>
    <property type="match status" value="1"/>
</dbReference>
<keyword evidence="3" id="KW-1185">Reference proteome</keyword>
<evidence type="ECO:0000313" key="3">
    <source>
        <dbReference type="Proteomes" id="UP001500751"/>
    </source>
</evidence>
<accession>A0ABP5H1L7</accession>
<dbReference type="SUPFAM" id="SSF52777">
    <property type="entry name" value="CoA-dependent acyltransferases"/>
    <property type="match status" value="2"/>
</dbReference>
<dbReference type="Gene3D" id="3.30.559.10">
    <property type="entry name" value="Chloramphenicol acetyltransferase-like domain"/>
    <property type="match status" value="1"/>
</dbReference>
<sequence>MDTTTYPMTIGQLSVYRDVERMAPERLWEANLQPLVWDVRVECGVEDVWRALGDLAMRHESLRTNYVVDESGAPLQFLAAQDAKEVLDRVERGVADVAELPALMTAKSQEVLDIHHGIPWRAWVFTEDGAPKHVLCIVHHIAADGAASLIMQDDFHALLAGEELPPPSGQPIAMALDQQGAGAHRLRAAERHWRRTLEAAPRRPAVAELTDMMQGAILTTGIPLEDLHASAARLEVSVSTVVLAAYYHAVREVMGSSAALILMVSANRFDSVLAGVVTSLTQWAPILLDFDGGETLPELVAKVHGKALTGLKNGICDPDAVLRFREEYFEQAEPPVDQGYNLNTILAPPGFAPRPEQRPSAIEFAPPARNFGPGFYLIVRGIDTVDCIVRHNRPDLDQETVRRFLESLQRTLLEIAGLEAID</sequence>
<proteinExistence type="predicted"/>
<dbReference type="Proteomes" id="UP001500751">
    <property type="component" value="Unassembled WGS sequence"/>
</dbReference>
<comment type="caution">
    <text evidence="2">The sequence shown here is derived from an EMBL/GenBank/DDBJ whole genome shotgun (WGS) entry which is preliminary data.</text>
</comment>
<dbReference type="InterPro" id="IPR023213">
    <property type="entry name" value="CAT-like_dom_sf"/>
</dbReference>
<dbReference type="PANTHER" id="PTHR45527">
    <property type="entry name" value="NONRIBOSOMAL PEPTIDE SYNTHETASE"/>
    <property type="match status" value="1"/>
</dbReference>
<organism evidence="2 3">
    <name type="scientific">Catenulispora yoronensis</name>
    <dbReference type="NCBI Taxonomy" id="450799"/>
    <lineage>
        <taxon>Bacteria</taxon>
        <taxon>Bacillati</taxon>
        <taxon>Actinomycetota</taxon>
        <taxon>Actinomycetes</taxon>
        <taxon>Catenulisporales</taxon>
        <taxon>Catenulisporaceae</taxon>
        <taxon>Catenulispora</taxon>
    </lineage>
</organism>
<dbReference type="EMBL" id="BAAAQN010000084">
    <property type="protein sequence ID" value="GAA2061885.1"/>
    <property type="molecule type" value="Genomic_DNA"/>
</dbReference>
<evidence type="ECO:0000259" key="1">
    <source>
        <dbReference type="Pfam" id="PF00668"/>
    </source>
</evidence>
<feature type="domain" description="Condensation" evidence="1">
    <location>
        <begin position="33"/>
        <end position="310"/>
    </location>
</feature>
<dbReference type="RefSeq" id="WP_344671543.1">
    <property type="nucleotide sequence ID" value="NZ_BAAAQN010000084.1"/>
</dbReference>
<gene>
    <name evidence="2" type="ORF">GCM10009839_86240</name>
</gene>
<dbReference type="InterPro" id="IPR001242">
    <property type="entry name" value="Condensation_dom"/>
</dbReference>
<dbReference type="Pfam" id="PF00668">
    <property type="entry name" value="Condensation"/>
    <property type="match status" value="1"/>
</dbReference>
<name>A0ABP5H1L7_9ACTN</name>
<dbReference type="Gene3D" id="3.30.559.30">
    <property type="entry name" value="Nonribosomal peptide synthetase, condensation domain"/>
    <property type="match status" value="1"/>
</dbReference>
<protein>
    <recommendedName>
        <fullName evidence="1">Condensation domain-containing protein</fullName>
    </recommendedName>
</protein>
<evidence type="ECO:0000313" key="2">
    <source>
        <dbReference type="EMBL" id="GAA2061885.1"/>
    </source>
</evidence>
<reference evidence="3" key="1">
    <citation type="journal article" date="2019" name="Int. J. Syst. Evol. Microbiol.">
        <title>The Global Catalogue of Microorganisms (GCM) 10K type strain sequencing project: providing services to taxonomists for standard genome sequencing and annotation.</title>
        <authorList>
            <consortium name="The Broad Institute Genomics Platform"/>
            <consortium name="The Broad Institute Genome Sequencing Center for Infectious Disease"/>
            <person name="Wu L."/>
            <person name="Ma J."/>
        </authorList>
    </citation>
    <scope>NUCLEOTIDE SEQUENCE [LARGE SCALE GENOMIC DNA]</scope>
    <source>
        <strain evidence="3">JCM 16014</strain>
    </source>
</reference>